<dbReference type="Proteomes" id="UP000331127">
    <property type="component" value="Unassembled WGS sequence"/>
</dbReference>
<keyword evidence="2" id="KW-1185">Reference proteome</keyword>
<accession>A0A5M3WX37</accession>
<sequence>MTETPDSRYAMAGLNGSKRESLDAFAKGVVVGNEFASIEISVDTSGRVPRAVLRDVTSGQARYIDPLVLEALVYMSDEAMQSLADPNLIVSD</sequence>
<dbReference type="OrthoDB" id="2877291at2"/>
<dbReference type="EMBL" id="BLAE01000023">
    <property type="protein sequence ID" value="GES10698.1"/>
    <property type="molecule type" value="Genomic_DNA"/>
</dbReference>
<dbReference type="AlphaFoldDB" id="A0A5M3WX37"/>
<organism evidence="1 2">
    <name type="scientific">Acrocarpospora macrocephala</name>
    <dbReference type="NCBI Taxonomy" id="150177"/>
    <lineage>
        <taxon>Bacteria</taxon>
        <taxon>Bacillati</taxon>
        <taxon>Actinomycetota</taxon>
        <taxon>Actinomycetes</taxon>
        <taxon>Streptosporangiales</taxon>
        <taxon>Streptosporangiaceae</taxon>
        <taxon>Acrocarpospora</taxon>
    </lineage>
</organism>
<dbReference type="RefSeq" id="WP_155356114.1">
    <property type="nucleotide sequence ID" value="NZ_BAAAHL010000037.1"/>
</dbReference>
<reference evidence="1 2" key="1">
    <citation type="submission" date="2019-10" db="EMBL/GenBank/DDBJ databases">
        <title>Whole genome shotgun sequence of Acrocarpospora macrocephala NBRC 16266.</title>
        <authorList>
            <person name="Ichikawa N."/>
            <person name="Kimura A."/>
            <person name="Kitahashi Y."/>
            <person name="Komaki H."/>
            <person name="Oguchi A."/>
        </authorList>
    </citation>
    <scope>NUCLEOTIDE SEQUENCE [LARGE SCALE GENOMIC DNA]</scope>
    <source>
        <strain evidence="1 2">NBRC 16266</strain>
    </source>
</reference>
<comment type="caution">
    <text evidence="1">The sequence shown here is derived from an EMBL/GenBank/DDBJ whole genome shotgun (WGS) entry which is preliminary data.</text>
</comment>
<name>A0A5M3WX37_9ACTN</name>
<evidence type="ECO:0000313" key="2">
    <source>
        <dbReference type="Proteomes" id="UP000331127"/>
    </source>
</evidence>
<proteinExistence type="predicted"/>
<protein>
    <submittedName>
        <fullName evidence="1">Uncharacterized protein</fullName>
    </submittedName>
</protein>
<gene>
    <name evidence="1" type="ORF">Amac_042950</name>
</gene>
<evidence type="ECO:0000313" key="1">
    <source>
        <dbReference type="EMBL" id="GES10698.1"/>
    </source>
</evidence>